<dbReference type="PANTHER" id="PTHR31356">
    <property type="entry name" value="THYLAKOID LUMENAL 29 KDA PROTEIN, CHLOROPLASTIC-RELATED"/>
    <property type="match status" value="1"/>
</dbReference>
<protein>
    <recommendedName>
        <fullName evidence="5">Peroxidase</fullName>
        <ecNumber evidence="5">1.11.1.-</ecNumber>
    </recommendedName>
</protein>
<dbReference type="GO" id="GO:0046872">
    <property type="term" value="F:metal ion binding"/>
    <property type="evidence" value="ECO:0007669"/>
    <property type="project" value="UniProtKB-UniRule"/>
</dbReference>
<sequence length="695" mass="71734">MARHPYLPLTIFALAILTTTTTSPAAAAPTWPSPQTDELEDIMHLTSGLHSRNFTSPITPCGRAPSGTVGRVQAAEWIRTAFHDMATGSVYTGIGGLDASIAYETRSGENAGPAFNTTLAAYAPYLSARASMADLLAVGVYAAVRACGGPAVGVRAGRVDARAAGGQGVPLPQNSVGTFRNQFDRVGFDEEGMIRLVACGHTLGGVHADANPEIVPAGSVADDVVMFDATADAFDNRVVTEYLANETQNALVVGRATTNGRNSDARVFAADGNVTVRAMADPETFRSVCATVLQQMIEVVPSGVTLGDPIVVYDVKPSGMQLTLLDGGESVKLTGDIRVRTTERAASQIEKVQLVYKDREGGDGGTLETESSGSASGLDDTFEVCPQSASLQPSLTCNKFYGVSANIPSDSSISSFNVVVTLSSGETELHDNNGSGFPLQDSIIFQSPQSCLSGTTMSITAAVRTTEFSSAPTLNVTYGVPDSRSVLPVLTASTVSMTKGASVGPYDLYTASYTLTSTQVDTARFDVKLDDDAIDSFKRSADLADTCADLSPDPVPSSTGVPSSSSTSAPAVSSSSSSSSPPSTTTTTATAPSTTTPTPTPTPTPPTCPSSDGAKWTTTTTTFTIRCGKDYQAGQIGVVYVASFEGCLTACADAEGCEAVAYVGGTGAGDCYLKDEAAGAVEDEGVWGAVRDGTE</sequence>
<dbReference type="InterPro" id="IPR010255">
    <property type="entry name" value="Haem_peroxidase_sf"/>
</dbReference>
<comment type="similarity">
    <text evidence="4">Belongs to the peroxidase family.</text>
</comment>
<keyword evidence="3 5" id="KW-0560">Oxidoreductase</keyword>
<evidence type="ECO:0000313" key="9">
    <source>
        <dbReference type="Proteomes" id="UP000190776"/>
    </source>
</evidence>
<feature type="region of interest" description="Disordered" evidence="6">
    <location>
        <begin position="546"/>
        <end position="615"/>
    </location>
</feature>
<proteinExistence type="inferred from homology"/>
<feature type="chain" id="PRO_5011829342" description="Peroxidase" evidence="5">
    <location>
        <begin position="28"/>
        <end position="695"/>
    </location>
</feature>
<dbReference type="EMBL" id="MSZU01000106">
    <property type="protein sequence ID" value="OMP83967.1"/>
    <property type="molecule type" value="Genomic_DNA"/>
</dbReference>
<evidence type="ECO:0000256" key="1">
    <source>
        <dbReference type="ARBA" id="ARBA00022559"/>
    </source>
</evidence>
<dbReference type="InterPro" id="IPR002016">
    <property type="entry name" value="Haem_peroxidase"/>
</dbReference>
<dbReference type="GO" id="GO:0004601">
    <property type="term" value="F:peroxidase activity"/>
    <property type="evidence" value="ECO:0007669"/>
    <property type="project" value="UniProtKB-KW"/>
</dbReference>
<dbReference type="STRING" id="420778.A0A1S8B8V1"/>
<dbReference type="GO" id="GO:0042744">
    <property type="term" value="P:hydrogen peroxide catabolic process"/>
    <property type="evidence" value="ECO:0007669"/>
    <property type="project" value="TreeGrafter"/>
</dbReference>
<dbReference type="PRINTS" id="PR00458">
    <property type="entry name" value="PEROXIDASE"/>
</dbReference>
<gene>
    <name evidence="8" type="ORF">BK809_0001350</name>
</gene>
<evidence type="ECO:0000256" key="5">
    <source>
        <dbReference type="RuleBase" id="RU363051"/>
    </source>
</evidence>
<feature type="domain" description="Plant heme peroxidase family profile" evidence="7">
    <location>
        <begin position="131"/>
        <end position="207"/>
    </location>
</feature>
<dbReference type="EC" id="1.11.1.-" evidence="5"/>
<evidence type="ECO:0000256" key="3">
    <source>
        <dbReference type="ARBA" id="ARBA00023002"/>
    </source>
</evidence>
<dbReference type="Gene3D" id="1.10.520.10">
    <property type="match status" value="1"/>
</dbReference>
<name>A0A1S8B8V1_9PEZI</name>
<evidence type="ECO:0000259" key="7">
    <source>
        <dbReference type="PROSITE" id="PS50873"/>
    </source>
</evidence>
<dbReference type="GO" id="GO:0000302">
    <property type="term" value="P:response to reactive oxygen species"/>
    <property type="evidence" value="ECO:0007669"/>
    <property type="project" value="TreeGrafter"/>
</dbReference>
<feature type="region of interest" description="Disordered" evidence="6">
    <location>
        <begin position="359"/>
        <end position="378"/>
    </location>
</feature>
<keyword evidence="2" id="KW-0349">Heme</keyword>
<keyword evidence="1 5" id="KW-0575">Peroxidase</keyword>
<dbReference type="OrthoDB" id="5985073at2759"/>
<comment type="caution">
    <text evidence="8">The sequence shown here is derived from an EMBL/GenBank/DDBJ whole genome shotgun (WGS) entry which is preliminary data.</text>
</comment>
<dbReference type="InterPro" id="IPR044831">
    <property type="entry name" value="Ccp1-like"/>
</dbReference>
<dbReference type="GO" id="GO:0020037">
    <property type="term" value="F:heme binding"/>
    <property type="evidence" value="ECO:0007669"/>
    <property type="project" value="UniProtKB-UniRule"/>
</dbReference>
<evidence type="ECO:0000256" key="2">
    <source>
        <dbReference type="ARBA" id="ARBA00022617"/>
    </source>
</evidence>
<keyword evidence="5" id="KW-0732">Signal</keyword>
<dbReference type="PROSITE" id="PS50873">
    <property type="entry name" value="PEROXIDASE_4"/>
    <property type="match status" value="1"/>
</dbReference>
<dbReference type="Pfam" id="PF00141">
    <property type="entry name" value="peroxidase"/>
    <property type="match status" value="1"/>
</dbReference>
<dbReference type="Proteomes" id="UP000190776">
    <property type="component" value="Unassembled WGS sequence"/>
</dbReference>
<dbReference type="GO" id="GO:0034599">
    <property type="term" value="P:cellular response to oxidative stress"/>
    <property type="evidence" value="ECO:0007669"/>
    <property type="project" value="InterPro"/>
</dbReference>
<keyword evidence="2" id="KW-0479">Metal-binding</keyword>
<keyword evidence="2" id="KW-0408">Iron</keyword>
<accession>A0A1S8B8V1</accession>
<dbReference type="SUPFAM" id="SSF48113">
    <property type="entry name" value="Heme-dependent peroxidases"/>
    <property type="match status" value="1"/>
</dbReference>
<organism evidence="8 9">
    <name type="scientific">Diplodia seriata</name>
    <dbReference type="NCBI Taxonomy" id="420778"/>
    <lineage>
        <taxon>Eukaryota</taxon>
        <taxon>Fungi</taxon>
        <taxon>Dikarya</taxon>
        <taxon>Ascomycota</taxon>
        <taxon>Pezizomycotina</taxon>
        <taxon>Dothideomycetes</taxon>
        <taxon>Dothideomycetes incertae sedis</taxon>
        <taxon>Botryosphaeriales</taxon>
        <taxon>Botryosphaeriaceae</taxon>
        <taxon>Diplodia</taxon>
    </lineage>
</organism>
<dbReference type="Gene3D" id="1.10.420.10">
    <property type="entry name" value="Peroxidase, domain 2"/>
    <property type="match status" value="1"/>
</dbReference>
<reference evidence="8 9" key="1">
    <citation type="submission" date="2017-01" db="EMBL/GenBank/DDBJ databases">
        <title>Draft genome sequence of Diplodia seriata F98.1, a fungal species involved in grapevine trunk diseases.</title>
        <authorList>
            <person name="Robert-Siegwald G."/>
            <person name="Vallet J."/>
            <person name="Abou-Mansour E."/>
            <person name="Xu J."/>
            <person name="Rey P."/>
            <person name="Bertsch C."/>
            <person name="Rego C."/>
            <person name="Larignon P."/>
            <person name="Fontaine F."/>
            <person name="Lebrun M.-H."/>
        </authorList>
    </citation>
    <scope>NUCLEOTIDE SEQUENCE [LARGE SCALE GENOMIC DNA]</scope>
    <source>
        <strain evidence="8 9">F98.1</strain>
    </source>
</reference>
<evidence type="ECO:0000256" key="4">
    <source>
        <dbReference type="RuleBase" id="RU004241"/>
    </source>
</evidence>
<evidence type="ECO:0000256" key="6">
    <source>
        <dbReference type="SAM" id="MobiDB-lite"/>
    </source>
</evidence>
<feature type="compositionally biased region" description="Pro residues" evidence="6">
    <location>
        <begin position="598"/>
        <end position="608"/>
    </location>
</feature>
<dbReference type="PANTHER" id="PTHR31356:SF53">
    <property type="entry name" value="HEME PEROXIDASE"/>
    <property type="match status" value="1"/>
</dbReference>
<dbReference type="AlphaFoldDB" id="A0A1S8B8V1"/>
<feature type="signal peptide" evidence="5">
    <location>
        <begin position="1"/>
        <end position="27"/>
    </location>
</feature>
<feature type="compositionally biased region" description="Low complexity" evidence="6">
    <location>
        <begin position="556"/>
        <end position="597"/>
    </location>
</feature>
<evidence type="ECO:0000313" key="8">
    <source>
        <dbReference type="EMBL" id="OMP83967.1"/>
    </source>
</evidence>
<dbReference type="Gene3D" id="3.50.4.10">
    <property type="entry name" value="Hepatocyte Growth Factor"/>
    <property type="match status" value="1"/>
</dbReference>